<reference evidence="1 2" key="1">
    <citation type="submission" date="2020-05" db="EMBL/GenBank/DDBJ databases">
        <title>Horizontal transmission and recombination maintain forever young bacterial symbiont genomes.</title>
        <authorList>
            <person name="Russell S.L."/>
            <person name="Pepper-Tunick E."/>
            <person name="Svedberg J."/>
            <person name="Byrne A."/>
            <person name="Ruelas Castillo J."/>
            <person name="Vollmers C."/>
            <person name="Beinart R.A."/>
            <person name="Corbett-Detig R."/>
        </authorList>
    </citation>
    <scope>NUCLEOTIDE SEQUENCE [LARGE SCALE GENOMIC DNA]</scope>
    <source>
        <strain evidence="1">Santa_Monica_outfall</strain>
    </source>
</reference>
<organism evidence="1 2">
    <name type="scientific">Candidatus Reidiella endopervernicosa</name>
    <dbReference type="NCBI Taxonomy" id="2738883"/>
    <lineage>
        <taxon>Bacteria</taxon>
        <taxon>Pseudomonadati</taxon>
        <taxon>Pseudomonadota</taxon>
        <taxon>Gammaproteobacteria</taxon>
        <taxon>Candidatus Reidiella</taxon>
    </lineage>
</organism>
<gene>
    <name evidence="1" type="ORF">HUE57_16215</name>
</gene>
<dbReference type="EMBL" id="CP054491">
    <property type="protein sequence ID" value="QKQ27665.1"/>
    <property type="molecule type" value="Genomic_DNA"/>
</dbReference>
<sequence length="65" mass="7026">MSVDKPGFGDYTYIQGIDGLRAIAVLAVMLFHIDASLLPGGFAGVDLFCYFRVCCQRLIGEGINP</sequence>
<evidence type="ECO:0008006" key="3">
    <source>
        <dbReference type="Google" id="ProtNLM"/>
    </source>
</evidence>
<dbReference type="RefSeq" id="WP_174673531.1">
    <property type="nucleotide sequence ID" value="NZ_CP054491.1"/>
</dbReference>
<keyword evidence="2" id="KW-1185">Reference proteome</keyword>
<evidence type="ECO:0000313" key="1">
    <source>
        <dbReference type="EMBL" id="QKQ27665.1"/>
    </source>
</evidence>
<evidence type="ECO:0000313" key="2">
    <source>
        <dbReference type="Proteomes" id="UP000509658"/>
    </source>
</evidence>
<name>A0A6N0HZ98_9GAMM</name>
<protein>
    <recommendedName>
        <fullName evidence="3">Acyltransferase</fullName>
    </recommendedName>
</protein>
<proteinExistence type="predicted"/>
<dbReference type="AlphaFoldDB" id="A0A6N0HZ98"/>
<accession>A0A6N0HZ98</accession>
<dbReference type="KEGG" id="rev:HUE57_16215"/>
<dbReference type="Proteomes" id="UP000509658">
    <property type="component" value="Chromosome"/>
</dbReference>